<evidence type="ECO:0000313" key="2">
    <source>
        <dbReference type="EMBL" id="KAF7807356.1"/>
    </source>
</evidence>
<dbReference type="AlphaFoldDB" id="A0A834SQ51"/>
<dbReference type="InterPro" id="IPR002156">
    <property type="entry name" value="RNaseH_domain"/>
</dbReference>
<dbReference type="Proteomes" id="UP000634136">
    <property type="component" value="Unassembled WGS sequence"/>
</dbReference>
<dbReference type="EMBL" id="JAAIUW010000012">
    <property type="protein sequence ID" value="KAF7807356.1"/>
    <property type="molecule type" value="Genomic_DNA"/>
</dbReference>
<dbReference type="SUPFAM" id="SSF53098">
    <property type="entry name" value="Ribonuclease H-like"/>
    <property type="match status" value="1"/>
</dbReference>
<dbReference type="PANTHER" id="PTHR47723:SF19">
    <property type="entry name" value="POLYNUCLEOTIDYL TRANSFERASE, RIBONUCLEASE H-LIKE SUPERFAMILY PROTEIN"/>
    <property type="match status" value="1"/>
</dbReference>
<evidence type="ECO:0000259" key="1">
    <source>
        <dbReference type="Pfam" id="PF13456"/>
    </source>
</evidence>
<feature type="domain" description="RNase H type-1" evidence="1">
    <location>
        <begin position="158"/>
        <end position="278"/>
    </location>
</feature>
<dbReference type="GO" id="GO:0004523">
    <property type="term" value="F:RNA-DNA hybrid ribonuclease activity"/>
    <property type="evidence" value="ECO:0007669"/>
    <property type="project" value="InterPro"/>
</dbReference>
<accession>A0A834SQ51</accession>
<gene>
    <name evidence="2" type="ORF">G2W53_039517</name>
</gene>
<organism evidence="2 3">
    <name type="scientific">Senna tora</name>
    <dbReference type="NCBI Taxonomy" id="362788"/>
    <lineage>
        <taxon>Eukaryota</taxon>
        <taxon>Viridiplantae</taxon>
        <taxon>Streptophyta</taxon>
        <taxon>Embryophyta</taxon>
        <taxon>Tracheophyta</taxon>
        <taxon>Spermatophyta</taxon>
        <taxon>Magnoliopsida</taxon>
        <taxon>eudicotyledons</taxon>
        <taxon>Gunneridae</taxon>
        <taxon>Pentapetalae</taxon>
        <taxon>rosids</taxon>
        <taxon>fabids</taxon>
        <taxon>Fabales</taxon>
        <taxon>Fabaceae</taxon>
        <taxon>Caesalpinioideae</taxon>
        <taxon>Cassia clade</taxon>
        <taxon>Senna</taxon>
    </lineage>
</organism>
<dbReference type="InterPro" id="IPR012337">
    <property type="entry name" value="RNaseH-like_sf"/>
</dbReference>
<dbReference type="Gene3D" id="3.30.420.10">
    <property type="entry name" value="Ribonuclease H-like superfamily/Ribonuclease H"/>
    <property type="match status" value="1"/>
</dbReference>
<sequence>MGRRKDKWLPTRSKYASWSATNPICLWCSNSREINVHAIRDCPQIVAIWKAFLNPSDRALFFNLSTMHWIGWNLQRNYNFASISWPSIFSVACGLIWHWKNEKHFDADFQIPNEVHKVILYHTKVHDEAWRPSEEDRGTSCDNDKAWRKPMLGWIKVNTDGAVCRSSRKAGCGGIIRDNYGNWIKGFVSNLGYASVLSAEIWGIYHGLVTAWNLGFRKVELESDSSQAIKMIQMLREAGSNLRPLQHKISSFLASDWEVKATHIPRNANGCANTIAKHSLASSIGFNMLDNHPSVVVSVMLRDANNSIIHDPVG</sequence>
<dbReference type="InterPro" id="IPR036397">
    <property type="entry name" value="RNaseH_sf"/>
</dbReference>
<comment type="caution">
    <text evidence="2">The sequence shown here is derived from an EMBL/GenBank/DDBJ whole genome shotgun (WGS) entry which is preliminary data.</text>
</comment>
<dbReference type="OrthoDB" id="930973at2759"/>
<dbReference type="GO" id="GO:0003676">
    <property type="term" value="F:nucleic acid binding"/>
    <property type="evidence" value="ECO:0007669"/>
    <property type="project" value="InterPro"/>
</dbReference>
<reference evidence="2" key="1">
    <citation type="submission" date="2020-09" db="EMBL/GenBank/DDBJ databases">
        <title>Genome-Enabled Discovery of Anthraquinone Biosynthesis in Senna tora.</title>
        <authorList>
            <person name="Kang S.-H."/>
            <person name="Pandey R.P."/>
            <person name="Lee C.-M."/>
            <person name="Sim J.-S."/>
            <person name="Jeong J.-T."/>
            <person name="Choi B.-S."/>
            <person name="Jung M."/>
            <person name="Ginzburg D."/>
            <person name="Zhao K."/>
            <person name="Won S.Y."/>
            <person name="Oh T.-J."/>
            <person name="Yu Y."/>
            <person name="Kim N.-H."/>
            <person name="Lee O.R."/>
            <person name="Lee T.-H."/>
            <person name="Bashyal P."/>
            <person name="Kim T.-S."/>
            <person name="Lee W.-H."/>
            <person name="Kawkins C."/>
            <person name="Kim C.-K."/>
            <person name="Kim J.S."/>
            <person name="Ahn B.O."/>
            <person name="Rhee S.Y."/>
            <person name="Sohng J.K."/>
        </authorList>
    </citation>
    <scope>NUCLEOTIDE SEQUENCE</scope>
    <source>
        <tissue evidence="2">Leaf</tissue>
    </source>
</reference>
<dbReference type="Pfam" id="PF13456">
    <property type="entry name" value="RVT_3"/>
    <property type="match status" value="1"/>
</dbReference>
<evidence type="ECO:0000313" key="3">
    <source>
        <dbReference type="Proteomes" id="UP000634136"/>
    </source>
</evidence>
<protein>
    <submittedName>
        <fullName evidence="2">Ribonuclease H</fullName>
    </submittedName>
</protein>
<dbReference type="CDD" id="cd06222">
    <property type="entry name" value="RNase_H_like"/>
    <property type="match status" value="1"/>
</dbReference>
<name>A0A834SQ51_9FABA</name>
<proteinExistence type="predicted"/>
<dbReference type="PANTHER" id="PTHR47723">
    <property type="entry name" value="OS05G0353850 PROTEIN"/>
    <property type="match status" value="1"/>
</dbReference>
<dbReference type="InterPro" id="IPR053151">
    <property type="entry name" value="RNase_H-like"/>
</dbReference>
<keyword evidence="3" id="KW-1185">Reference proteome</keyword>
<dbReference type="InterPro" id="IPR044730">
    <property type="entry name" value="RNase_H-like_dom_plant"/>
</dbReference>